<dbReference type="RefSeq" id="WP_150966526.1">
    <property type="nucleotide sequence ID" value="NZ_VZZJ01000036.1"/>
</dbReference>
<accession>A0A6N6MI30</accession>
<keyword evidence="1" id="KW-0175">Coiled coil</keyword>
<evidence type="ECO:0000313" key="2">
    <source>
        <dbReference type="EMBL" id="KAB1069615.1"/>
    </source>
</evidence>
<dbReference type="Pfam" id="PF06698">
    <property type="entry name" value="DUF1192"/>
    <property type="match status" value="1"/>
</dbReference>
<dbReference type="Proteomes" id="UP000441523">
    <property type="component" value="Unassembled WGS sequence"/>
</dbReference>
<organism evidence="2 3">
    <name type="scientific">Methylobacterium planeticum</name>
    <dbReference type="NCBI Taxonomy" id="2615211"/>
    <lineage>
        <taxon>Bacteria</taxon>
        <taxon>Pseudomonadati</taxon>
        <taxon>Pseudomonadota</taxon>
        <taxon>Alphaproteobacteria</taxon>
        <taxon>Hyphomicrobiales</taxon>
        <taxon>Methylobacteriaceae</taxon>
        <taxon>Methylobacterium</taxon>
    </lineage>
</organism>
<protein>
    <submittedName>
        <fullName evidence="2">DUF1192 family protein</fullName>
    </submittedName>
</protein>
<evidence type="ECO:0000313" key="3">
    <source>
        <dbReference type="Proteomes" id="UP000441523"/>
    </source>
</evidence>
<sequence>MDDEAYAIRTRPAHEIGQKLDDLSVDDLDLRIAALRAEIERLEAARAAKQAALAAAGSIFRL</sequence>
<dbReference type="InterPro" id="IPR009579">
    <property type="entry name" value="DUF1192"/>
</dbReference>
<evidence type="ECO:0000256" key="1">
    <source>
        <dbReference type="SAM" id="Coils"/>
    </source>
</evidence>
<feature type="coiled-coil region" evidence="1">
    <location>
        <begin position="25"/>
        <end position="52"/>
    </location>
</feature>
<dbReference type="EMBL" id="VZZJ01000036">
    <property type="protein sequence ID" value="KAB1069615.1"/>
    <property type="molecule type" value="Genomic_DNA"/>
</dbReference>
<name>A0A6N6MI30_9HYPH</name>
<dbReference type="AlphaFoldDB" id="A0A6N6MI30"/>
<comment type="caution">
    <text evidence="2">The sequence shown here is derived from an EMBL/GenBank/DDBJ whole genome shotgun (WGS) entry which is preliminary data.</text>
</comment>
<reference evidence="2 3" key="1">
    <citation type="submission" date="2019-09" db="EMBL/GenBank/DDBJ databases">
        <title>YIM 132548 draft genome.</title>
        <authorList>
            <person name="Jiang L."/>
        </authorList>
    </citation>
    <scope>NUCLEOTIDE SEQUENCE [LARGE SCALE GENOMIC DNA]</scope>
    <source>
        <strain evidence="2 3">YIM 132548</strain>
    </source>
</reference>
<gene>
    <name evidence="2" type="ORF">F6X51_24795</name>
</gene>
<proteinExistence type="predicted"/>
<keyword evidence="3" id="KW-1185">Reference proteome</keyword>